<reference evidence="1" key="1">
    <citation type="submission" date="2013-04" db="EMBL/GenBank/DDBJ databases">
        <authorList>
            <person name="Qu J."/>
            <person name="Murali S.C."/>
            <person name="Bandaranaike D."/>
            <person name="Bellair M."/>
            <person name="Blankenburg K."/>
            <person name="Chao H."/>
            <person name="Dinh H."/>
            <person name="Doddapaneni H."/>
            <person name="Downs B."/>
            <person name="Dugan-Rocha S."/>
            <person name="Elkadiri S."/>
            <person name="Gnanaolivu R.D."/>
            <person name="Hernandez B."/>
            <person name="Javaid M."/>
            <person name="Jayaseelan J.C."/>
            <person name="Lee S."/>
            <person name="Li M."/>
            <person name="Ming W."/>
            <person name="Munidasa M."/>
            <person name="Muniz J."/>
            <person name="Nguyen L."/>
            <person name="Ongeri F."/>
            <person name="Osuji N."/>
            <person name="Pu L.-L."/>
            <person name="Puazo M."/>
            <person name="Qu C."/>
            <person name="Quiroz J."/>
            <person name="Raj R."/>
            <person name="Weissenberger G."/>
            <person name="Xin Y."/>
            <person name="Zou X."/>
            <person name="Han Y."/>
            <person name="Richards S."/>
            <person name="Worley K."/>
            <person name="Muzny D."/>
            <person name="Gibbs R."/>
        </authorList>
    </citation>
    <scope>NUCLEOTIDE SEQUENCE</scope>
    <source>
        <strain evidence="1">Sampled in the wild</strain>
    </source>
</reference>
<evidence type="ECO:0000313" key="1">
    <source>
        <dbReference type="EMBL" id="KAG8228356.1"/>
    </source>
</evidence>
<protein>
    <submittedName>
        <fullName evidence="1">Uncharacterized protein</fullName>
    </submittedName>
</protein>
<keyword evidence="2" id="KW-1185">Reference proteome</keyword>
<dbReference type="PANTHER" id="PTHR47326:SF1">
    <property type="entry name" value="HTH PSQ-TYPE DOMAIN-CONTAINING PROTEIN"/>
    <property type="match status" value="1"/>
</dbReference>
<reference evidence="1" key="2">
    <citation type="submission" date="2017-10" db="EMBL/GenBank/DDBJ databases">
        <title>Ladona fulva Genome sequencing and assembly.</title>
        <authorList>
            <person name="Murali S."/>
            <person name="Richards S."/>
            <person name="Bandaranaike D."/>
            <person name="Bellair M."/>
            <person name="Blankenburg K."/>
            <person name="Chao H."/>
            <person name="Dinh H."/>
            <person name="Doddapaneni H."/>
            <person name="Dugan-Rocha S."/>
            <person name="Elkadiri S."/>
            <person name="Gnanaolivu R."/>
            <person name="Hernandez B."/>
            <person name="Skinner E."/>
            <person name="Javaid M."/>
            <person name="Lee S."/>
            <person name="Li M."/>
            <person name="Ming W."/>
            <person name="Munidasa M."/>
            <person name="Muniz J."/>
            <person name="Nguyen L."/>
            <person name="Hughes D."/>
            <person name="Osuji N."/>
            <person name="Pu L.-L."/>
            <person name="Puazo M."/>
            <person name="Qu C."/>
            <person name="Quiroz J."/>
            <person name="Raj R."/>
            <person name="Weissenberger G."/>
            <person name="Xin Y."/>
            <person name="Zou X."/>
            <person name="Han Y."/>
            <person name="Worley K."/>
            <person name="Muzny D."/>
            <person name="Gibbs R."/>
        </authorList>
    </citation>
    <scope>NUCLEOTIDE SEQUENCE</scope>
    <source>
        <strain evidence="1">Sampled in the wild</strain>
    </source>
</reference>
<organism evidence="1 2">
    <name type="scientific">Ladona fulva</name>
    <name type="common">Scarce chaser dragonfly</name>
    <name type="synonym">Libellula fulva</name>
    <dbReference type="NCBI Taxonomy" id="123851"/>
    <lineage>
        <taxon>Eukaryota</taxon>
        <taxon>Metazoa</taxon>
        <taxon>Ecdysozoa</taxon>
        <taxon>Arthropoda</taxon>
        <taxon>Hexapoda</taxon>
        <taxon>Insecta</taxon>
        <taxon>Pterygota</taxon>
        <taxon>Palaeoptera</taxon>
        <taxon>Odonata</taxon>
        <taxon>Epiprocta</taxon>
        <taxon>Anisoptera</taxon>
        <taxon>Libelluloidea</taxon>
        <taxon>Libellulidae</taxon>
        <taxon>Ladona</taxon>
    </lineage>
</organism>
<dbReference type="EMBL" id="KZ308369">
    <property type="protein sequence ID" value="KAG8228356.1"/>
    <property type="molecule type" value="Genomic_DNA"/>
</dbReference>
<dbReference type="PANTHER" id="PTHR47326">
    <property type="entry name" value="TRANSPOSABLE ELEMENT TC3 TRANSPOSASE-LIKE PROTEIN"/>
    <property type="match status" value="1"/>
</dbReference>
<dbReference type="InterPro" id="IPR036397">
    <property type="entry name" value="RNaseH_sf"/>
</dbReference>
<proteinExistence type="predicted"/>
<dbReference type="OrthoDB" id="10024802at2759"/>
<gene>
    <name evidence="1" type="ORF">J437_LFUL006807</name>
</gene>
<sequence length="237" mass="26581">MEVIAISYKSITNTNYNIRVSLSNLPLFKGPGKKNYSRYDNEIAPYARTSPGIYIRASEVSTIVARVQNDWMNELVSESGHVGAVCIPSDTGLATQHHLSTRWSSASALVNGCSQVPGHAISNGWIGRGGPIAWPPRSPDITPLDFFFWGFVKDRVYATKADDIPMLRCRITDAIATVTEDMLRRTWQEIEYRLNILRATNGSHVEVNTPELAASECFRRYDLSQQHLTTNLQYNQT</sequence>
<dbReference type="Gene3D" id="3.30.420.10">
    <property type="entry name" value="Ribonuclease H-like superfamily/Ribonuclease H"/>
    <property type="match status" value="1"/>
</dbReference>
<evidence type="ECO:0000313" key="2">
    <source>
        <dbReference type="Proteomes" id="UP000792457"/>
    </source>
</evidence>
<name>A0A8K0K5Z8_LADFU</name>
<dbReference type="Proteomes" id="UP000792457">
    <property type="component" value="Unassembled WGS sequence"/>
</dbReference>
<dbReference type="GO" id="GO:0003676">
    <property type="term" value="F:nucleic acid binding"/>
    <property type="evidence" value="ECO:0007669"/>
    <property type="project" value="InterPro"/>
</dbReference>
<accession>A0A8K0K5Z8</accession>
<comment type="caution">
    <text evidence="1">The sequence shown here is derived from an EMBL/GenBank/DDBJ whole genome shotgun (WGS) entry which is preliminary data.</text>
</comment>
<dbReference type="AlphaFoldDB" id="A0A8K0K5Z8"/>